<proteinExistence type="inferred from homology"/>
<dbReference type="Pfam" id="PF02827">
    <property type="entry name" value="PKI"/>
    <property type="match status" value="1"/>
</dbReference>
<reference evidence="5" key="1">
    <citation type="submission" date="2025-08" db="UniProtKB">
        <authorList>
            <consortium name="Ensembl"/>
        </authorList>
    </citation>
    <scope>IDENTIFICATION</scope>
</reference>
<evidence type="ECO:0000313" key="6">
    <source>
        <dbReference type="Proteomes" id="UP000694409"/>
    </source>
</evidence>
<feature type="region of interest" description="Disordered" evidence="4">
    <location>
        <begin position="62"/>
        <end position="92"/>
    </location>
</feature>
<feature type="compositionally biased region" description="Polar residues" evidence="4">
    <location>
        <begin position="30"/>
        <end position="45"/>
    </location>
</feature>
<reference evidence="5" key="2">
    <citation type="submission" date="2025-09" db="UniProtKB">
        <authorList>
            <consortium name="Ensembl"/>
        </authorList>
    </citation>
    <scope>IDENTIFICATION</scope>
</reference>
<evidence type="ECO:0000256" key="4">
    <source>
        <dbReference type="SAM" id="MobiDB-lite"/>
    </source>
</evidence>
<gene>
    <name evidence="5" type="primary">PKIG</name>
</gene>
<protein>
    <submittedName>
        <fullName evidence="5">cAMP-dependent protein kinase inhibitor gamma</fullName>
    </submittedName>
</protein>
<dbReference type="PANTHER" id="PTHR15416">
    <property type="entry name" value="CAMP-DEPENDENT PROTEIN KINASE INHIBITOR/PKI"/>
    <property type="match status" value="1"/>
</dbReference>
<comment type="function">
    <text evidence="1">Extremely potent competitive inhibitor of cAMP-dependent protein kinase activity, this protein interacts with the catalytic subunit of the enzyme after the cAMP-induced dissociation of its regulatory chains.</text>
</comment>
<dbReference type="Proteomes" id="UP000694409">
    <property type="component" value="Unassembled WGS sequence"/>
</dbReference>
<sequence length="179" mass="18646">EPSGSCLTSSGRALDYSRQGLTRGEENTPLGPTSATSFSSSQQRETASLELAARLLAGLAARHSGQRGQEGGIQRDPFLGGGTAGLGSAGSRGCSIVQVNRDAMEVESSTYTDFISCDRAGRRNAVHDIEREATTISMRQLSQGMGELAVEGAESQRDPSSSDNDPGARPKGQESSPSP</sequence>
<keyword evidence="6" id="KW-1185">Reference proteome</keyword>
<evidence type="ECO:0000256" key="1">
    <source>
        <dbReference type="ARBA" id="ARBA00002844"/>
    </source>
</evidence>
<dbReference type="GeneTree" id="ENSGT01010000222962"/>
<organism evidence="5 6">
    <name type="scientific">Serinus canaria</name>
    <name type="common">Island canary</name>
    <name type="synonym">Fringilla canaria</name>
    <dbReference type="NCBI Taxonomy" id="9135"/>
    <lineage>
        <taxon>Eukaryota</taxon>
        <taxon>Metazoa</taxon>
        <taxon>Chordata</taxon>
        <taxon>Craniata</taxon>
        <taxon>Vertebrata</taxon>
        <taxon>Euteleostomi</taxon>
        <taxon>Archelosauria</taxon>
        <taxon>Archosauria</taxon>
        <taxon>Dinosauria</taxon>
        <taxon>Saurischia</taxon>
        <taxon>Theropoda</taxon>
        <taxon>Coelurosauria</taxon>
        <taxon>Aves</taxon>
        <taxon>Neognathae</taxon>
        <taxon>Neoaves</taxon>
        <taxon>Telluraves</taxon>
        <taxon>Australaves</taxon>
        <taxon>Passeriformes</taxon>
        <taxon>Passeroidea</taxon>
        <taxon>Fringillidae</taxon>
        <taxon>Carduelinae</taxon>
        <taxon>Serinus</taxon>
    </lineage>
</organism>
<dbReference type="GO" id="GO:0004862">
    <property type="term" value="F:cAMP-dependent protein kinase inhibitor activity"/>
    <property type="evidence" value="ECO:0007669"/>
    <property type="project" value="InterPro"/>
</dbReference>
<evidence type="ECO:0000256" key="3">
    <source>
        <dbReference type="ARBA" id="ARBA00023013"/>
    </source>
</evidence>
<feature type="compositionally biased region" description="Gly residues" evidence="4">
    <location>
        <begin position="79"/>
        <end position="90"/>
    </location>
</feature>
<comment type="similarity">
    <text evidence="2">Belongs to the PKI family.</text>
</comment>
<dbReference type="AlphaFoldDB" id="A0A8C9NF39"/>
<keyword evidence="3" id="KW-0649">Protein kinase inhibitor</keyword>
<accession>A0A8C9NF39</accession>
<feature type="region of interest" description="Disordered" evidence="4">
    <location>
        <begin position="136"/>
        <end position="179"/>
    </location>
</feature>
<evidence type="ECO:0000256" key="2">
    <source>
        <dbReference type="ARBA" id="ARBA00006393"/>
    </source>
</evidence>
<name>A0A8C9NF39_SERCA</name>
<dbReference type="Ensembl" id="ENSSCAT00000019938.1">
    <property type="protein sequence ID" value="ENSSCAP00000017811.1"/>
    <property type="gene ID" value="ENSSCAG00000012919.1"/>
</dbReference>
<feature type="region of interest" description="Disordered" evidence="4">
    <location>
        <begin position="1"/>
        <end position="45"/>
    </location>
</feature>
<evidence type="ECO:0000313" key="5">
    <source>
        <dbReference type="Ensembl" id="ENSSCAP00000017811.1"/>
    </source>
</evidence>
<feature type="compositionally biased region" description="Polar residues" evidence="4">
    <location>
        <begin position="1"/>
        <end position="11"/>
    </location>
</feature>
<dbReference type="InterPro" id="IPR004171">
    <property type="entry name" value="cAMP_dep_PKI"/>
</dbReference>